<keyword evidence="11" id="KW-1185">Reference proteome</keyword>
<keyword evidence="3" id="KW-0052">Apoplast</keyword>
<dbReference type="AlphaFoldDB" id="A0AAV3Q771"/>
<dbReference type="GO" id="GO:1902025">
    <property type="term" value="P:nitrate import"/>
    <property type="evidence" value="ECO:0007669"/>
    <property type="project" value="TreeGrafter"/>
</dbReference>
<evidence type="ECO:0000313" key="10">
    <source>
        <dbReference type="EMBL" id="GAA0159266.1"/>
    </source>
</evidence>
<dbReference type="PANTHER" id="PTHR33348">
    <property type="entry name" value="PRECURSOR OF CEP5"/>
    <property type="match status" value="1"/>
</dbReference>
<feature type="region of interest" description="Disordered" evidence="8">
    <location>
        <begin position="59"/>
        <end position="127"/>
    </location>
</feature>
<protein>
    <submittedName>
        <fullName evidence="10">Uncharacterized protein</fullName>
    </submittedName>
</protein>
<dbReference type="PANTHER" id="PTHR33348:SF44">
    <property type="entry name" value="PRECURSOR OF CEP6"/>
    <property type="match status" value="1"/>
</dbReference>
<sequence>MVVVTKKFRAIYFLLTVLSCSHESVLVEGRQLKASTDHKNDVPHPSMQEKRIHNLGHEAINNGKNGEFRPTNPGHNPGIGHSHSESETNVVSSGRTYSATGRTDDFRPTTPGHSPGVGHNFQKSYNP</sequence>
<keyword evidence="7" id="KW-0379">Hydroxylation</keyword>
<evidence type="ECO:0000256" key="6">
    <source>
        <dbReference type="ARBA" id="ARBA00022729"/>
    </source>
</evidence>
<evidence type="ECO:0000256" key="5">
    <source>
        <dbReference type="ARBA" id="ARBA00022702"/>
    </source>
</evidence>
<accession>A0AAV3Q771</accession>
<evidence type="ECO:0000256" key="2">
    <source>
        <dbReference type="ARBA" id="ARBA00008963"/>
    </source>
</evidence>
<dbReference type="GO" id="GO:0005179">
    <property type="term" value="F:hormone activity"/>
    <property type="evidence" value="ECO:0007669"/>
    <property type="project" value="UniProtKB-KW"/>
</dbReference>
<feature type="chain" id="PRO_5043629504" evidence="9">
    <location>
        <begin position="30"/>
        <end position="127"/>
    </location>
</feature>
<evidence type="ECO:0000256" key="4">
    <source>
        <dbReference type="ARBA" id="ARBA00022525"/>
    </source>
</evidence>
<evidence type="ECO:0000256" key="1">
    <source>
        <dbReference type="ARBA" id="ARBA00004271"/>
    </source>
</evidence>
<evidence type="ECO:0000256" key="8">
    <source>
        <dbReference type="SAM" id="MobiDB-lite"/>
    </source>
</evidence>
<keyword evidence="5" id="KW-0372">Hormone</keyword>
<dbReference type="EMBL" id="BAABME010035558">
    <property type="protein sequence ID" value="GAA0159266.1"/>
    <property type="molecule type" value="Genomic_DNA"/>
</dbReference>
<evidence type="ECO:0000256" key="3">
    <source>
        <dbReference type="ARBA" id="ARBA00022523"/>
    </source>
</evidence>
<dbReference type="GO" id="GO:0006995">
    <property type="term" value="P:cellular response to nitrogen starvation"/>
    <property type="evidence" value="ECO:0007669"/>
    <property type="project" value="UniProtKB-ARBA"/>
</dbReference>
<name>A0AAV3Q771_LITER</name>
<feature type="signal peptide" evidence="9">
    <location>
        <begin position="1"/>
        <end position="29"/>
    </location>
</feature>
<feature type="compositionally biased region" description="Polar residues" evidence="8">
    <location>
        <begin position="87"/>
        <end position="101"/>
    </location>
</feature>
<dbReference type="PROSITE" id="PS51257">
    <property type="entry name" value="PROKAR_LIPOPROTEIN"/>
    <property type="match status" value="1"/>
</dbReference>
<dbReference type="GO" id="GO:0048046">
    <property type="term" value="C:apoplast"/>
    <property type="evidence" value="ECO:0007669"/>
    <property type="project" value="UniProtKB-SubCell"/>
</dbReference>
<dbReference type="GO" id="GO:1901371">
    <property type="term" value="P:regulation of leaf morphogenesis"/>
    <property type="evidence" value="ECO:0007669"/>
    <property type="project" value="TreeGrafter"/>
</dbReference>
<evidence type="ECO:0000256" key="9">
    <source>
        <dbReference type="SAM" id="SignalP"/>
    </source>
</evidence>
<comment type="similarity">
    <text evidence="2">Belongs to the C-terminally encoded plant signaling peptide (CEP) family.</text>
</comment>
<dbReference type="Proteomes" id="UP001454036">
    <property type="component" value="Unassembled WGS sequence"/>
</dbReference>
<dbReference type="InterPro" id="IPR033250">
    <property type="entry name" value="CEP"/>
</dbReference>
<organism evidence="10 11">
    <name type="scientific">Lithospermum erythrorhizon</name>
    <name type="common">Purple gromwell</name>
    <name type="synonym">Lithospermum officinale var. erythrorhizon</name>
    <dbReference type="NCBI Taxonomy" id="34254"/>
    <lineage>
        <taxon>Eukaryota</taxon>
        <taxon>Viridiplantae</taxon>
        <taxon>Streptophyta</taxon>
        <taxon>Embryophyta</taxon>
        <taxon>Tracheophyta</taxon>
        <taxon>Spermatophyta</taxon>
        <taxon>Magnoliopsida</taxon>
        <taxon>eudicotyledons</taxon>
        <taxon>Gunneridae</taxon>
        <taxon>Pentapetalae</taxon>
        <taxon>asterids</taxon>
        <taxon>lamiids</taxon>
        <taxon>Boraginales</taxon>
        <taxon>Boraginaceae</taxon>
        <taxon>Boraginoideae</taxon>
        <taxon>Lithospermeae</taxon>
        <taxon>Lithospermum</taxon>
    </lineage>
</organism>
<keyword evidence="4" id="KW-0964">Secreted</keyword>
<evidence type="ECO:0000313" key="11">
    <source>
        <dbReference type="Proteomes" id="UP001454036"/>
    </source>
</evidence>
<keyword evidence="6 9" id="KW-0732">Signal</keyword>
<dbReference type="GO" id="GO:2000280">
    <property type="term" value="P:regulation of root development"/>
    <property type="evidence" value="ECO:0007669"/>
    <property type="project" value="TreeGrafter"/>
</dbReference>
<dbReference type="GO" id="GO:0048364">
    <property type="term" value="P:root development"/>
    <property type="evidence" value="ECO:0007669"/>
    <property type="project" value="InterPro"/>
</dbReference>
<gene>
    <name evidence="10" type="ORF">LIER_43474</name>
</gene>
<comment type="subcellular location">
    <subcellularLocation>
        <location evidence="1">Secreted</location>
        <location evidence="1">Extracellular space</location>
        <location evidence="1">Apoplast</location>
    </subcellularLocation>
</comment>
<reference evidence="10 11" key="1">
    <citation type="submission" date="2024-01" db="EMBL/GenBank/DDBJ databases">
        <title>The complete chloroplast genome sequence of Lithospermum erythrorhizon: insights into the phylogenetic relationship among Boraginaceae species and the maternal lineages of purple gromwells.</title>
        <authorList>
            <person name="Okada T."/>
            <person name="Watanabe K."/>
        </authorList>
    </citation>
    <scope>NUCLEOTIDE SEQUENCE [LARGE SCALE GENOMIC DNA]</scope>
</reference>
<comment type="caution">
    <text evidence="10">The sequence shown here is derived from an EMBL/GenBank/DDBJ whole genome shotgun (WGS) entry which is preliminary data.</text>
</comment>
<evidence type="ECO:0000256" key="7">
    <source>
        <dbReference type="ARBA" id="ARBA00023278"/>
    </source>
</evidence>
<proteinExistence type="inferred from homology"/>